<feature type="domain" description="Glycosyltransferase subfamily 4-like N-terminal" evidence="2">
    <location>
        <begin position="17"/>
        <end position="200"/>
    </location>
</feature>
<dbReference type="CDD" id="cd03801">
    <property type="entry name" value="GT4_PimA-like"/>
    <property type="match status" value="1"/>
</dbReference>
<dbReference type="InterPro" id="IPR050194">
    <property type="entry name" value="Glycosyltransferase_grp1"/>
</dbReference>
<organism evidence="3 4">
    <name type="scientific">Alicyclobacillus dauci</name>
    <dbReference type="NCBI Taxonomy" id="1475485"/>
    <lineage>
        <taxon>Bacteria</taxon>
        <taxon>Bacillati</taxon>
        <taxon>Bacillota</taxon>
        <taxon>Bacilli</taxon>
        <taxon>Bacillales</taxon>
        <taxon>Alicyclobacillaceae</taxon>
        <taxon>Alicyclobacillus</taxon>
    </lineage>
</organism>
<keyword evidence="4" id="KW-1185">Reference proteome</keyword>
<reference evidence="3" key="1">
    <citation type="submission" date="2022-08" db="EMBL/GenBank/DDBJ databases">
        <title>Alicyclobacillus dauci DSM2870, complete genome.</title>
        <authorList>
            <person name="Wang Q."/>
            <person name="Cai R."/>
            <person name="Wang Z."/>
        </authorList>
    </citation>
    <scope>NUCLEOTIDE SEQUENCE</scope>
    <source>
        <strain evidence="3">DSM 28700</strain>
    </source>
</reference>
<gene>
    <name evidence="3" type="ORF">NZD86_03020</name>
</gene>
<proteinExistence type="predicted"/>
<evidence type="ECO:0000313" key="4">
    <source>
        <dbReference type="Proteomes" id="UP001164803"/>
    </source>
</evidence>
<dbReference type="InterPro" id="IPR001296">
    <property type="entry name" value="Glyco_trans_1"/>
</dbReference>
<dbReference type="EMBL" id="CP104064">
    <property type="protein sequence ID" value="WAH37523.1"/>
    <property type="molecule type" value="Genomic_DNA"/>
</dbReference>
<evidence type="ECO:0000259" key="2">
    <source>
        <dbReference type="Pfam" id="PF13439"/>
    </source>
</evidence>
<sequence length="505" mass="57710">MKMRILFAYYRYSPYTNGPSTYIDTLRKELQRQGHQVDLLTHDPDWIHLQLSNGNKINKINVKAQLVQQWHTWYLSRFHPWVFWREMERYALERSIGKLNIGQYDLIHCHDFIMARAIGRLKPSYIPLVVSLHNCKYHEAIITGNFYSKTLSEQQYIQSEEYLGAMSADKILVPSCWLKQQLIKIGVDSSKIHVYPYGVSKEPFEKRSDGQLDRIESSSNKVILCLGRLVDIKGHRYLIKALKLIQDERDDFVCWIAGDGPLLKELQKMANDCGVRDRISFLGKRKDVPSLLKASDLVVLPSLHDTFPLALLEGQLAGRPVIGTNVGGIPEIIEHGNNGFLVSPRDSQSLAHTITLLLRDDVLRQSLGRQAEKWALTHANVAEHVKQILSVYKELRNTSNNISSYSCSFHSWKPDVELLVRISTNPGYDPSFEQGLLTYRNKIPSDIPISSGIKLNYVHLFDSLGVNLQTAEIDKNGEFVFHWIPKGNYILRSTISKLGDQSISI</sequence>
<evidence type="ECO:0000313" key="3">
    <source>
        <dbReference type="EMBL" id="WAH37523.1"/>
    </source>
</evidence>
<dbReference type="RefSeq" id="WP_268045018.1">
    <property type="nucleotide sequence ID" value="NZ_CP104064.1"/>
</dbReference>
<dbReference type="InterPro" id="IPR028098">
    <property type="entry name" value="Glyco_trans_4-like_N"/>
</dbReference>
<dbReference type="Pfam" id="PF13439">
    <property type="entry name" value="Glyco_transf_4"/>
    <property type="match status" value="1"/>
</dbReference>
<dbReference type="Gene3D" id="3.40.50.2000">
    <property type="entry name" value="Glycogen Phosphorylase B"/>
    <property type="match status" value="2"/>
</dbReference>
<feature type="domain" description="Glycosyl transferase family 1" evidence="1">
    <location>
        <begin position="219"/>
        <end position="374"/>
    </location>
</feature>
<dbReference type="SUPFAM" id="SSF53756">
    <property type="entry name" value="UDP-Glycosyltransferase/glycogen phosphorylase"/>
    <property type="match status" value="1"/>
</dbReference>
<accession>A0ABY6Z3R0</accession>
<dbReference type="PANTHER" id="PTHR45947">
    <property type="entry name" value="SULFOQUINOVOSYL TRANSFERASE SQD2"/>
    <property type="match status" value="1"/>
</dbReference>
<dbReference type="PANTHER" id="PTHR45947:SF3">
    <property type="entry name" value="SULFOQUINOVOSYL TRANSFERASE SQD2"/>
    <property type="match status" value="1"/>
</dbReference>
<protein>
    <submittedName>
        <fullName evidence="3">Glycosyltransferase family 4 protein</fullName>
    </submittedName>
</protein>
<dbReference type="Proteomes" id="UP001164803">
    <property type="component" value="Chromosome"/>
</dbReference>
<name>A0ABY6Z3R0_9BACL</name>
<dbReference type="Pfam" id="PF00534">
    <property type="entry name" value="Glycos_transf_1"/>
    <property type="match status" value="1"/>
</dbReference>
<evidence type="ECO:0000259" key="1">
    <source>
        <dbReference type="Pfam" id="PF00534"/>
    </source>
</evidence>